<evidence type="ECO:0000313" key="3">
    <source>
        <dbReference type="Proteomes" id="UP000557566"/>
    </source>
</evidence>
<feature type="region of interest" description="Disordered" evidence="1">
    <location>
        <begin position="332"/>
        <end position="392"/>
    </location>
</feature>
<name>A0A8H4PVW6_9HYPO</name>
<evidence type="ECO:0000313" key="2">
    <source>
        <dbReference type="EMBL" id="KAF4511434.1"/>
    </source>
</evidence>
<gene>
    <name evidence="2" type="ORF">G6O67_003236</name>
</gene>
<reference evidence="2 3" key="1">
    <citation type="journal article" date="2020" name="Genome Biol. Evol.">
        <title>A new high-quality draft genome assembly of the Chinese cordyceps Ophiocordyceps sinensis.</title>
        <authorList>
            <person name="Shu R."/>
            <person name="Zhang J."/>
            <person name="Meng Q."/>
            <person name="Zhang H."/>
            <person name="Zhou G."/>
            <person name="Li M."/>
            <person name="Wu P."/>
            <person name="Zhao Y."/>
            <person name="Chen C."/>
            <person name="Qin Q."/>
        </authorList>
    </citation>
    <scope>NUCLEOTIDE SEQUENCE [LARGE SCALE GENOMIC DNA]</scope>
    <source>
        <strain evidence="2 3">IOZ07</strain>
    </source>
</reference>
<comment type="caution">
    <text evidence="2">The sequence shown here is derived from an EMBL/GenBank/DDBJ whole genome shotgun (WGS) entry which is preliminary data.</text>
</comment>
<accession>A0A8H4PVW6</accession>
<feature type="compositionally biased region" description="Low complexity" evidence="1">
    <location>
        <begin position="344"/>
        <end position="360"/>
    </location>
</feature>
<organism evidence="2 3">
    <name type="scientific">Ophiocordyceps sinensis</name>
    <dbReference type="NCBI Taxonomy" id="72228"/>
    <lineage>
        <taxon>Eukaryota</taxon>
        <taxon>Fungi</taxon>
        <taxon>Dikarya</taxon>
        <taxon>Ascomycota</taxon>
        <taxon>Pezizomycotina</taxon>
        <taxon>Sordariomycetes</taxon>
        <taxon>Hypocreomycetidae</taxon>
        <taxon>Hypocreales</taxon>
        <taxon>Ophiocordycipitaceae</taxon>
        <taxon>Ophiocordyceps</taxon>
    </lineage>
</organism>
<proteinExistence type="predicted"/>
<dbReference type="AlphaFoldDB" id="A0A8H4PVW6"/>
<keyword evidence="3" id="KW-1185">Reference proteome</keyword>
<dbReference type="OrthoDB" id="5154278at2759"/>
<dbReference type="Proteomes" id="UP000557566">
    <property type="component" value="Unassembled WGS sequence"/>
</dbReference>
<dbReference type="EMBL" id="JAAVMX010000003">
    <property type="protein sequence ID" value="KAF4511434.1"/>
    <property type="molecule type" value="Genomic_DNA"/>
</dbReference>
<evidence type="ECO:0000256" key="1">
    <source>
        <dbReference type="SAM" id="MobiDB-lite"/>
    </source>
</evidence>
<protein>
    <submittedName>
        <fullName evidence="2">Uncharacterized protein</fullName>
    </submittedName>
</protein>
<sequence length="410" mass="45393">MANPARIVSNLEAEVNTLAGNNMVGQMTYWLRAMGLTHQQSDALGLPDWKLAGCPWPFESQLMSEIILTAEAGRVPETTDLMMLTLCSSTGEISHDMEPARAASMGNIRRLCRAMRNLVRRGPEVVLTIQTASVRAWVHPPESLYILGDYEDQIQRQRPQVRLEDQLRRQLEIRSHLQMALERQMLESRQHWPQPWPMQPWPQEPQEQPPHLHHELRFQLHHQRQPQAQGWAGPAPAMIMPAGPDPLVADPLVADPLMGRFNFGELLPGPEAQGPGLAVPEGPDMAPPDFQMADMDEMDLGMPDAGLGMPGMDQQMPDIDDVWREIEFDFGLDAGPAPGPASPEAPNAAAASPPAFVAPPDVQMAHGPDAQAPAPAPPEAPLWDDADYPDFSPELMEGLRRLTEFNRIAD</sequence>